<dbReference type="Proteomes" id="UP001564408">
    <property type="component" value="Unassembled WGS sequence"/>
</dbReference>
<comment type="caution">
    <text evidence="9">The sequence shown here is derived from an EMBL/GenBank/DDBJ whole genome shotgun (WGS) entry which is preliminary data.</text>
</comment>
<comment type="catalytic activity">
    <reaction evidence="7">
        <text>DNA(n) + a 2'-deoxyribonucleoside 5'-triphosphate = DNA(n+1) + diphosphate</text>
        <dbReference type="Rhea" id="RHEA:22508"/>
        <dbReference type="Rhea" id="RHEA-COMP:17339"/>
        <dbReference type="Rhea" id="RHEA-COMP:17340"/>
        <dbReference type="ChEBI" id="CHEBI:33019"/>
        <dbReference type="ChEBI" id="CHEBI:61560"/>
        <dbReference type="ChEBI" id="CHEBI:173112"/>
        <dbReference type="EC" id="2.7.7.7"/>
    </reaction>
</comment>
<keyword evidence="6" id="KW-0239">DNA-directed DNA polymerase</keyword>
<dbReference type="SUPFAM" id="SSF52540">
    <property type="entry name" value="P-loop containing nucleoside triphosphate hydrolases"/>
    <property type="match status" value="1"/>
</dbReference>
<dbReference type="InterPro" id="IPR004622">
    <property type="entry name" value="DNA_pol_HolB"/>
</dbReference>
<dbReference type="GO" id="GO:0003887">
    <property type="term" value="F:DNA-directed DNA polymerase activity"/>
    <property type="evidence" value="ECO:0007669"/>
    <property type="project" value="UniProtKB-EC"/>
</dbReference>
<keyword evidence="3 9" id="KW-0808">Transferase</keyword>
<evidence type="ECO:0000256" key="7">
    <source>
        <dbReference type="ARBA" id="ARBA00049244"/>
    </source>
</evidence>
<dbReference type="PANTHER" id="PTHR11669:SF8">
    <property type="entry name" value="DNA POLYMERASE III SUBUNIT DELTA"/>
    <property type="match status" value="1"/>
</dbReference>
<reference evidence="9 10" key="1">
    <citation type="submission" date="2024-05" db="EMBL/GenBank/DDBJ databases">
        <title>Genome Sequence and Characterization of the New Strain Purple Sulfur Bacterium of Genus Thioalkalicoccus.</title>
        <authorList>
            <person name="Bryantseva I.A."/>
            <person name="Kyndt J.A."/>
            <person name="Imhoff J.F."/>
        </authorList>
    </citation>
    <scope>NUCLEOTIDE SEQUENCE [LARGE SCALE GENOMIC DNA]</scope>
    <source>
        <strain evidence="9 10">Um2</strain>
    </source>
</reference>
<evidence type="ECO:0000256" key="2">
    <source>
        <dbReference type="ARBA" id="ARBA00014363"/>
    </source>
</evidence>
<organism evidence="9 10">
    <name type="scientific">Thioalkalicoccus limnaeus</name>
    <dbReference type="NCBI Taxonomy" id="120681"/>
    <lineage>
        <taxon>Bacteria</taxon>
        <taxon>Pseudomonadati</taxon>
        <taxon>Pseudomonadota</taxon>
        <taxon>Gammaproteobacteria</taxon>
        <taxon>Chromatiales</taxon>
        <taxon>Chromatiaceae</taxon>
        <taxon>Thioalkalicoccus</taxon>
    </lineage>
</organism>
<evidence type="ECO:0000313" key="9">
    <source>
        <dbReference type="EMBL" id="MEY6431028.1"/>
    </source>
</evidence>
<protein>
    <recommendedName>
        <fullName evidence="2">DNA polymerase III subunit delta'</fullName>
        <ecNumber evidence="1">2.7.7.7</ecNumber>
    </recommendedName>
</protein>
<evidence type="ECO:0000259" key="8">
    <source>
        <dbReference type="Pfam" id="PF09115"/>
    </source>
</evidence>
<evidence type="ECO:0000256" key="5">
    <source>
        <dbReference type="ARBA" id="ARBA00022705"/>
    </source>
</evidence>
<accession>A0ABV4B9H9</accession>
<dbReference type="RefSeq" id="WP_369665480.1">
    <property type="nucleotide sequence ID" value="NZ_JBDKXB010000001.1"/>
</dbReference>
<proteinExistence type="predicted"/>
<keyword evidence="10" id="KW-1185">Reference proteome</keyword>
<dbReference type="InterPro" id="IPR027417">
    <property type="entry name" value="P-loop_NTPase"/>
</dbReference>
<name>A0ABV4B9H9_9GAMM</name>
<evidence type="ECO:0000256" key="1">
    <source>
        <dbReference type="ARBA" id="ARBA00012417"/>
    </source>
</evidence>
<dbReference type="InterPro" id="IPR015199">
    <property type="entry name" value="DNA_pol_III_delta_C"/>
</dbReference>
<dbReference type="Gene3D" id="3.40.50.300">
    <property type="entry name" value="P-loop containing nucleotide triphosphate hydrolases"/>
    <property type="match status" value="1"/>
</dbReference>
<dbReference type="Pfam" id="PF13177">
    <property type="entry name" value="DNA_pol3_delta2"/>
    <property type="match status" value="1"/>
</dbReference>
<evidence type="ECO:0000256" key="4">
    <source>
        <dbReference type="ARBA" id="ARBA00022695"/>
    </source>
</evidence>
<keyword evidence="4 9" id="KW-0548">Nucleotidyltransferase</keyword>
<keyword evidence="5" id="KW-0235">DNA replication</keyword>
<gene>
    <name evidence="9" type="primary">holB</name>
    <name evidence="9" type="ORF">ABC977_01240</name>
</gene>
<dbReference type="Pfam" id="PF09115">
    <property type="entry name" value="DNApol3-delta_C"/>
    <property type="match status" value="1"/>
</dbReference>
<dbReference type="InterPro" id="IPR050238">
    <property type="entry name" value="DNA_Rep/Repair_Clamp_Loader"/>
</dbReference>
<evidence type="ECO:0000313" key="10">
    <source>
        <dbReference type="Proteomes" id="UP001564408"/>
    </source>
</evidence>
<evidence type="ECO:0000256" key="3">
    <source>
        <dbReference type="ARBA" id="ARBA00022679"/>
    </source>
</evidence>
<sequence length="315" mass="34097">MRAHRADRMPHALLITGPAGIGKGVFARALAEALLCVAATDEGVACGGCPECRLLAAGNHPDGLWVGPDPDAKSPEIRVDVIRDLIDREGLTSHRGRYKIVVIQPAHQLNRAAANSLLKTLEEPSASTLMLLVSEAPGRLAATVRSRCQRILLPLPHEDLGRKWLAGRAKGADARLLLRLAHGAPFGALALLEDGLLERRDALFEGFVEVLNGVRDPIAEAEAWNISDARLSCEWLAGWISDILRLAAAPDPRHLAHPDKAESLAELVPRIDLRSAHRYLQDVYRAGALAGTTVNKLLLLESLLIGLANLRRPRC</sequence>
<dbReference type="NCBIfam" id="TIGR00678">
    <property type="entry name" value="holB"/>
    <property type="match status" value="1"/>
</dbReference>
<dbReference type="PANTHER" id="PTHR11669">
    <property type="entry name" value="REPLICATION FACTOR C / DNA POLYMERASE III GAMMA-TAU SUBUNIT"/>
    <property type="match status" value="1"/>
</dbReference>
<dbReference type="EMBL" id="JBDKXB010000001">
    <property type="protein sequence ID" value="MEY6431028.1"/>
    <property type="molecule type" value="Genomic_DNA"/>
</dbReference>
<dbReference type="Gene3D" id="1.20.272.10">
    <property type="match status" value="1"/>
</dbReference>
<dbReference type="EC" id="2.7.7.7" evidence="1"/>
<evidence type="ECO:0000256" key="6">
    <source>
        <dbReference type="ARBA" id="ARBA00022932"/>
    </source>
</evidence>
<feature type="domain" description="DNA polymerase III delta subunit C-terminal" evidence="8">
    <location>
        <begin position="196"/>
        <end position="307"/>
    </location>
</feature>